<accession>A0A139WM20</accession>
<dbReference type="STRING" id="7070.A0A139WM20"/>
<dbReference type="InterPro" id="IPR010796">
    <property type="entry name" value="C2_B9-type_dom"/>
</dbReference>
<dbReference type="Pfam" id="PF25752">
    <property type="entry name" value="DUF1619_N"/>
    <property type="match status" value="1"/>
</dbReference>
<protein>
    <recommendedName>
        <fullName evidence="7">B9 domain-containing protein 2</fullName>
    </recommendedName>
</protein>
<dbReference type="InParanoid" id="A0A139WM20"/>
<reference evidence="9 10" key="2">
    <citation type="journal article" date="2010" name="Nucleic Acids Res.">
        <title>BeetleBase in 2010: revisions to provide comprehensive genomic information for Tribolium castaneum.</title>
        <authorList>
            <person name="Kim H.S."/>
            <person name="Murphy T."/>
            <person name="Xia J."/>
            <person name="Caragea D."/>
            <person name="Park Y."/>
            <person name="Beeman R.W."/>
            <person name="Lorenzen M.D."/>
            <person name="Butcher S."/>
            <person name="Manak J.R."/>
            <person name="Brown S.J."/>
        </authorList>
    </citation>
    <scope>GENOME REANNOTATION</scope>
    <source>
        <strain evidence="9 10">Georgia GA2</strain>
    </source>
</reference>
<name>A0A139WM20_TRICA</name>
<organism evidence="9 10">
    <name type="scientific">Tribolium castaneum</name>
    <name type="common">Red flour beetle</name>
    <dbReference type="NCBI Taxonomy" id="7070"/>
    <lineage>
        <taxon>Eukaryota</taxon>
        <taxon>Metazoa</taxon>
        <taxon>Ecdysozoa</taxon>
        <taxon>Arthropoda</taxon>
        <taxon>Hexapoda</taxon>
        <taxon>Insecta</taxon>
        <taxon>Pterygota</taxon>
        <taxon>Neoptera</taxon>
        <taxon>Endopterygota</taxon>
        <taxon>Coleoptera</taxon>
        <taxon>Polyphaga</taxon>
        <taxon>Cucujiformia</taxon>
        <taxon>Tenebrionidae</taxon>
        <taxon>Tenebrionidae incertae sedis</taxon>
        <taxon>Tribolium</taxon>
    </lineage>
</organism>
<dbReference type="AlphaFoldDB" id="A0A139WM20"/>
<evidence type="ECO:0000256" key="7">
    <source>
        <dbReference type="ARBA" id="ARBA00039272"/>
    </source>
</evidence>
<feature type="domain" description="Tectonic-1-3 N-terminal" evidence="8">
    <location>
        <begin position="258"/>
        <end position="341"/>
    </location>
</feature>
<dbReference type="FunCoup" id="A0A139WM20">
    <property type="interactions" value="52"/>
</dbReference>
<dbReference type="Pfam" id="PF07162">
    <property type="entry name" value="B9-C2"/>
    <property type="match status" value="1"/>
</dbReference>
<evidence type="ECO:0000256" key="6">
    <source>
        <dbReference type="ARBA" id="ARBA00038411"/>
    </source>
</evidence>
<dbReference type="PROSITE" id="PS51381">
    <property type="entry name" value="C2_B9"/>
    <property type="match status" value="1"/>
</dbReference>
<dbReference type="PANTHER" id="PTHR12968">
    <property type="entry name" value="B9 DOMAIN-CONTAINING"/>
    <property type="match status" value="1"/>
</dbReference>
<evidence type="ECO:0000256" key="1">
    <source>
        <dbReference type="ARBA" id="ARBA00004120"/>
    </source>
</evidence>
<evidence type="ECO:0000256" key="3">
    <source>
        <dbReference type="ARBA" id="ARBA00022794"/>
    </source>
</evidence>
<dbReference type="OMA" id="DGDCSPD"/>
<keyword evidence="3" id="KW-0970">Cilium biogenesis/degradation</keyword>
<sequence>MAEVHIIGQITEAKDFPKENLFCKWYLQVGNNWKVISGKKEGQTQVTSPQFGKVCKWSYPIDIHLATAGLQGWPKIYLQVYHLDWLGRSHIFGYGFITVPTTPGTHILDCYTWRPFGTIKDRFVQYFLGGGYQIKNPDLIFSSGERYKLSTEAMGVVSFELCVVLRNFSNYGVEYDTSLENVTTIQSSETNVKKGTTSPILSTTAVPTTTCKANSSCFANSTNNSVTVPPTQQTTALVTTPIPASFFHFDIKTSERSSKNLCICDLTIDYCDLNCCCDKDCSLENKLVFDHCEEDFRQYDTRYCQYVKHIYVNKTPHEFQINQNGLFCIVRSNLPASYIVQRKQPLKSLQDAQFERQNKFNWPKPTHEDSQIFNYFNYTYGKPLLILRNNTIENLQFLKSFVVTSCVVKEDIKYLIDVKSSCSHTNISADNYYLKADTFFRNMTIIANPGLLNVSKHKNFLKNCTKDVCLNVRPKICNEDFEDCVQISPNDTRIKSSCKVNIANNELFCINLVQNVRYNFYHNGSSGLIKVELYLILKSATFYYHQEMEFSQTIEVNFIWWNHTLNYSSHLSGNPGYLVGKPILIANIVSINVPINNTNSTSNATSYKQQLQLYRNPSDFTENFLVLPFVNSEGVCVLSKHKYTPVEFGYNVYLRCEINDYLWIKNLSAKNVCIAVQNTIFKYWALKVTNGTLSNRVIALFGNAYIYNIGDWLRPMFENDLKDILNRTWGEFDRQNKTLKCGNITTLLITEIFHARVDFDDIINQEKILATTFQFDNFQNFTFALNHTLQFYIKLGAQVMFHDITTKKMRKLVDPPSLKIRLPHDFFYPFVKIDNHGVRQALFMNNNSIDRICKNCGDIVNRYCCRYQKRCCEYLNPSGCPTPASPEARISCRTPQFCRSSTDCPMFKQCCDTSICGATCMKPTFSGYRY</sequence>
<evidence type="ECO:0000259" key="8">
    <source>
        <dbReference type="Pfam" id="PF25752"/>
    </source>
</evidence>
<evidence type="ECO:0000313" key="9">
    <source>
        <dbReference type="EMBL" id="KYB28881.1"/>
    </source>
</evidence>
<proteinExistence type="inferred from homology"/>
<keyword evidence="5" id="KW-0966">Cell projection</keyword>
<evidence type="ECO:0000313" key="10">
    <source>
        <dbReference type="Proteomes" id="UP000007266"/>
    </source>
</evidence>
<keyword evidence="2" id="KW-0963">Cytoplasm</keyword>
<dbReference type="PANTHER" id="PTHR12968:SF2">
    <property type="entry name" value="B9 DOMAIN-CONTAINING PROTEIN 2"/>
    <property type="match status" value="1"/>
</dbReference>
<evidence type="ECO:0000256" key="4">
    <source>
        <dbReference type="ARBA" id="ARBA00023212"/>
    </source>
</evidence>
<comment type="subcellular location">
    <subcellularLocation>
        <location evidence="1">Cytoplasm</location>
        <location evidence="1">Cytoskeleton</location>
        <location evidence="1">Cilium basal body</location>
    </subcellularLocation>
</comment>
<reference evidence="9 10" key="1">
    <citation type="journal article" date="2008" name="Nature">
        <title>The genome of the model beetle and pest Tribolium castaneum.</title>
        <authorList>
            <consortium name="Tribolium Genome Sequencing Consortium"/>
            <person name="Richards S."/>
            <person name="Gibbs R.A."/>
            <person name="Weinstock G.M."/>
            <person name="Brown S.J."/>
            <person name="Denell R."/>
            <person name="Beeman R.W."/>
            <person name="Gibbs R."/>
            <person name="Beeman R.W."/>
            <person name="Brown S.J."/>
            <person name="Bucher G."/>
            <person name="Friedrich M."/>
            <person name="Grimmelikhuijzen C.J."/>
            <person name="Klingler M."/>
            <person name="Lorenzen M."/>
            <person name="Richards S."/>
            <person name="Roth S."/>
            <person name="Schroder R."/>
            <person name="Tautz D."/>
            <person name="Zdobnov E.M."/>
            <person name="Muzny D."/>
            <person name="Gibbs R.A."/>
            <person name="Weinstock G.M."/>
            <person name="Attaway T."/>
            <person name="Bell S."/>
            <person name="Buhay C.J."/>
            <person name="Chandrabose M.N."/>
            <person name="Chavez D."/>
            <person name="Clerk-Blankenburg K.P."/>
            <person name="Cree A."/>
            <person name="Dao M."/>
            <person name="Davis C."/>
            <person name="Chacko J."/>
            <person name="Dinh H."/>
            <person name="Dugan-Rocha S."/>
            <person name="Fowler G."/>
            <person name="Garner T.T."/>
            <person name="Garnes J."/>
            <person name="Gnirke A."/>
            <person name="Hawes A."/>
            <person name="Hernandez J."/>
            <person name="Hines S."/>
            <person name="Holder M."/>
            <person name="Hume J."/>
            <person name="Jhangiani S.N."/>
            <person name="Joshi V."/>
            <person name="Khan Z.M."/>
            <person name="Jackson L."/>
            <person name="Kovar C."/>
            <person name="Kowis A."/>
            <person name="Lee S."/>
            <person name="Lewis L.R."/>
            <person name="Margolis J."/>
            <person name="Morgan M."/>
            <person name="Nazareth L.V."/>
            <person name="Nguyen N."/>
            <person name="Okwuonu G."/>
            <person name="Parker D."/>
            <person name="Richards S."/>
            <person name="Ruiz S.J."/>
            <person name="Santibanez J."/>
            <person name="Savard J."/>
            <person name="Scherer S.E."/>
            <person name="Schneider B."/>
            <person name="Sodergren E."/>
            <person name="Tautz D."/>
            <person name="Vattahil S."/>
            <person name="Villasana D."/>
            <person name="White C.S."/>
            <person name="Wright R."/>
            <person name="Park Y."/>
            <person name="Beeman R.W."/>
            <person name="Lord J."/>
            <person name="Oppert B."/>
            <person name="Lorenzen M."/>
            <person name="Brown S."/>
            <person name="Wang L."/>
            <person name="Savard J."/>
            <person name="Tautz D."/>
            <person name="Richards S."/>
            <person name="Weinstock G."/>
            <person name="Gibbs R.A."/>
            <person name="Liu Y."/>
            <person name="Worley K."/>
            <person name="Weinstock G."/>
            <person name="Elsik C.G."/>
            <person name="Reese J.T."/>
            <person name="Elhaik E."/>
            <person name="Landan G."/>
            <person name="Graur D."/>
            <person name="Arensburger P."/>
            <person name="Atkinson P."/>
            <person name="Beeman R.W."/>
            <person name="Beidler J."/>
            <person name="Brown S.J."/>
            <person name="Demuth J.P."/>
            <person name="Drury D.W."/>
            <person name="Du Y.Z."/>
            <person name="Fujiwara H."/>
            <person name="Lorenzen M."/>
            <person name="Maselli V."/>
            <person name="Osanai M."/>
            <person name="Park Y."/>
            <person name="Robertson H.M."/>
            <person name="Tu Z."/>
            <person name="Wang J.J."/>
            <person name="Wang S."/>
            <person name="Richards S."/>
            <person name="Song H."/>
            <person name="Zhang L."/>
            <person name="Sodergren E."/>
            <person name="Werner D."/>
            <person name="Stanke M."/>
            <person name="Morgenstern B."/>
            <person name="Solovyev V."/>
            <person name="Kosarev P."/>
            <person name="Brown G."/>
            <person name="Chen H.C."/>
            <person name="Ermolaeva O."/>
            <person name="Hlavina W."/>
            <person name="Kapustin Y."/>
            <person name="Kiryutin B."/>
            <person name="Kitts P."/>
            <person name="Maglott D."/>
            <person name="Pruitt K."/>
            <person name="Sapojnikov V."/>
            <person name="Souvorov A."/>
            <person name="Mackey A.J."/>
            <person name="Waterhouse R.M."/>
            <person name="Wyder S."/>
            <person name="Zdobnov E.M."/>
            <person name="Zdobnov E.M."/>
            <person name="Wyder S."/>
            <person name="Kriventseva E.V."/>
            <person name="Kadowaki T."/>
            <person name="Bork P."/>
            <person name="Aranda M."/>
            <person name="Bao R."/>
            <person name="Beermann A."/>
            <person name="Berns N."/>
            <person name="Bolognesi R."/>
            <person name="Bonneton F."/>
            <person name="Bopp D."/>
            <person name="Brown S.J."/>
            <person name="Bucher G."/>
            <person name="Butts T."/>
            <person name="Chaumot A."/>
            <person name="Denell R.E."/>
            <person name="Ferrier D.E."/>
            <person name="Friedrich M."/>
            <person name="Gordon C.M."/>
            <person name="Jindra M."/>
            <person name="Klingler M."/>
            <person name="Lan Q."/>
            <person name="Lattorff H.M."/>
            <person name="Laudet V."/>
            <person name="von Levetsow C."/>
            <person name="Liu Z."/>
            <person name="Lutz R."/>
            <person name="Lynch J.A."/>
            <person name="da Fonseca R.N."/>
            <person name="Posnien N."/>
            <person name="Reuter R."/>
            <person name="Roth S."/>
            <person name="Savard J."/>
            <person name="Schinko J.B."/>
            <person name="Schmitt C."/>
            <person name="Schoppmeier M."/>
            <person name="Schroder R."/>
            <person name="Shippy T.D."/>
            <person name="Simonnet F."/>
            <person name="Marques-Souza H."/>
            <person name="Tautz D."/>
            <person name="Tomoyasu Y."/>
            <person name="Trauner J."/>
            <person name="Van der Zee M."/>
            <person name="Vervoort M."/>
            <person name="Wittkopp N."/>
            <person name="Wimmer E.A."/>
            <person name="Yang X."/>
            <person name="Jones A.K."/>
            <person name="Sattelle D.B."/>
            <person name="Ebert P.R."/>
            <person name="Nelson D."/>
            <person name="Scott J.G."/>
            <person name="Beeman R.W."/>
            <person name="Muthukrishnan S."/>
            <person name="Kramer K.J."/>
            <person name="Arakane Y."/>
            <person name="Beeman R.W."/>
            <person name="Zhu Q."/>
            <person name="Hogenkamp D."/>
            <person name="Dixit R."/>
            <person name="Oppert B."/>
            <person name="Jiang H."/>
            <person name="Zou Z."/>
            <person name="Marshall J."/>
            <person name="Elpidina E."/>
            <person name="Vinokurov K."/>
            <person name="Oppert C."/>
            <person name="Zou Z."/>
            <person name="Evans J."/>
            <person name="Lu Z."/>
            <person name="Zhao P."/>
            <person name="Sumathipala N."/>
            <person name="Altincicek B."/>
            <person name="Vilcinskas A."/>
            <person name="Williams M."/>
            <person name="Hultmark D."/>
            <person name="Hetru C."/>
            <person name="Jiang H."/>
            <person name="Grimmelikhuijzen C.J."/>
            <person name="Hauser F."/>
            <person name="Cazzamali G."/>
            <person name="Williamson M."/>
            <person name="Park Y."/>
            <person name="Li B."/>
            <person name="Tanaka Y."/>
            <person name="Predel R."/>
            <person name="Neupert S."/>
            <person name="Schachtner J."/>
            <person name="Verleyen P."/>
            <person name="Raible F."/>
            <person name="Bork P."/>
            <person name="Friedrich M."/>
            <person name="Walden K.K."/>
            <person name="Robertson H.M."/>
            <person name="Angeli S."/>
            <person name="Foret S."/>
            <person name="Bucher G."/>
            <person name="Schuetz S."/>
            <person name="Maleszka R."/>
            <person name="Wimmer E.A."/>
            <person name="Beeman R.W."/>
            <person name="Lorenzen M."/>
            <person name="Tomoyasu Y."/>
            <person name="Miller S.C."/>
            <person name="Grossmann D."/>
            <person name="Bucher G."/>
        </authorList>
    </citation>
    <scope>NUCLEOTIDE SEQUENCE [LARGE SCALE GENOMIC DNA]</scope>
    <source>
        <strain evidence="9 10">Georgia GA2</strain>
    </source>
</reference>
<dbReference type="GO" id="GO:0060271">
    <property type="term" value="P:cilium assembly"/>
    <property type="evidence" value="ECO:0000318"/>
    <property type="project" value="GO_Central"/>
</dbReference>
<evidence type="ECO:0000256" key="2">
    <source>
        <dbReference type="ARBA" id="ARBA00022490"/>
    </source>
</evidence>
<comment type="similarity">
    <text evidence="6">Belongs to the B9D family.</text>
</comment>
<keyword evidence="4" id="KW-0206">Cytoskeleton</keyword>
<evidence type="ECO:0000256" key="5">
    <source>
        <dbReference type="ARBA" id="ARBA00023273"/>
    </source>
</evidence>
<gene>
    <name evidence="9" type="primary">AUGUSTUS-3.0.2_32344</name>
    <name evidence="9" type="ORF">TcasGA2_TC032344</name>
</gene>
<dbReference type="Proteomes" id="UP000007266">
    <property type="component" value="Linkage group 3"/>
</dbReference>
<dbReference type="GO" id="GO:0036038">
    <property type="term" value="C:MKS complex"/>
    <property type="evidence" value="ECO:0000318"/>
    <property type="project" value="GO_Central"/>
</dbReference>
<dbReference type="InterPro" id="IPR057724">
    <property type="entry name" value="TCTN1-3_N"/>
</dbReference>
<keyword evidence="10" id="KW-1185">Reference proteome</keyword>
<dbReference type="EMBL" id="KQ971319">
    <property type="protein sequence ID" value="KYB28881.1"/>
    <property type="molecule type" value="Genomic_DNA"/>
</dbReference>